<dbReference type="PRINTS" id="PR00153">
    <property type="entry name" value="CSAPPISMRASE"/>
</dbReference>
<dbReference type="InterPro" id="IPR029000">
    <property type="entry name" value="Cyclophilin-like_dom_sf"/>
</dbReference>
<dbReference type="GO" id="GO:0006457">
    <property type="term" value="P:protein folding"/>
    <property type="evidence" value="ECO:0007669"/>
    <property type="project" value="InterPro"/>
</dbReference>
<keyword evidence="2" id="KW-0697">Rotamase</keyword>
<keyword evidence="5" id="KW-0472">Membrane</keyword>
<reference evidence="7" key="1">
    <citation type="submission" date="2018-05" db="EMBL/GenBank/DDBJ databases">
        <authorList>
            <person name="Lanie J.A."/>
            <person name="Ng W.-L."/>
            <person name="Kazmierczak K.M."/>
            <person name="Andrzejewski T.M."/>
            <person name="Davidsen T.M."/>
            <person name="Wayne K.J."/>
            <person name="Tettelin H."/>
            <person name="Glass J.I."/>
            <person name="Rusch D."/>
            <person name="Podicherti R."/>
            <person name="Tsui H.-C.T."/>
            <person name="Winkler M.E."/>
        </authorList>
    </citation>
    <scope>NUCLEOTIDE SEQUENCE</scope>
</reference>
<evidence type="ECO:0000256" key="3">
    <source>
        <dbReference type="ARBA" id="ARBA00023235"/>
    </source>
</evidence>
<sequence length="273" mass="29278">MSNNKRERQRARRQEQDDATKRAKKSAKRTKVLIRWVAIAVAVLLVAFLWSLTGRDSQSDSQGTETTSVGAKTLGIEGCPAPDGSSERKTRFGTPPKTCIDIGRLYAAEFSTNLGNFTAVLDPTLDSRSVNNFIFLARHHAYDETIFHRVIPEFVIQGGDVEGMNGRGGPGYAFTGAYGPERGYRVGSLAMANKGTPSSNGSQFFVVTGPLGVALDSNYSLMGHVVQGLDVALAIQGIETDSSQLPIDPVSLVSVTVSEATSAQADAYKDLTD</sequence>
<proteinExistence type="predicted"/>
<organism evidence="7">
    <name type="scientific">marine metagenome</name>
    <dbReference type="NCBI Taxonomy" id="408172"/>
    <lineage>
        <taxon>unclassified sequences</taxon>
        <taxon>metagenomes</taxon>
        <taxon>ecological metagenomes</taxon>
    </lineage>
</organism>
<keyword evidence="5" id="KW-1133">Transmembrane helix</keyword>
<dbReference type="PANTHER" id="PTHR45625:SF4">
    <property type="entry name" value="PEPTIDYLPROLYL ISOMERASE DOMAIN AND WD REPEAT-CONTAINING PROTEIN 1"/>
    <property type="match status" value="1"/>
</dbReference>
<evidence type="ECO:0000313" key="7">
    <source>
        <dbReference type="EMBL" id="SUZ59247.1"/>
    </source>
</evidence>
<gene>
    <name evidence="7" type="ORF">METZ01_LOCUS12101</name>
</gene>
<feature type="transmembrane region" description="Helical" evidence="5">
    <location>
        <begin position="32"/>
        <end position="52"/>
    </location>
</feature>
<feature type="compositionally biased region" description="Basic and acidic residues" evidence="4">
    <location>
        <begin position="1"/>
        <end position="21"/>
    </location>
</feature>
<keyword evidence="3" id="KW-0413">Isomerase</keyword>
<dbReference type="CDD" id="cd00317">
    <property type="entry name" value="cyclophilin"/>
    <property type="match status" value="1"/>
</dbReference>
<evidence type="ECO:0000256" key="5">
    <source>
        <dbReference type="SAM" id="Phobius"/>
    </source>
</evidence>
<dbReference type="GO" id="GO:0003755">
    <property type="term" value="F:peptidyl-prolyl cis-trans isomerase activity"/>
    <property type="evidence" value="ECO:0007669"/>
    <property type="project" value="UniProtKB-KW"/>
</dbReference>
<protein>
    <recommendedName>
        <fullName evidence="1">peptidylprolyl isomerase</fullName>
        <ecNumber evidence="1">5.2.1.8</ecNumber>
    </recommendedName>
</protein>
<keyword evidence="5" id="KW-0812">Transmembrane</keyword>
<dbReference type="Pfam" id="PF00160">
    <property type="entry name" value="Pro_isomerase"/>
    <property type="match status" value="1"/>
</dbReference>
<evidence type="ECO:0000256" key="4">
    <source>
        <dbReference type="SAM" id="MobiDB-lite"/>
    </source>
</evidence>
<dbReference type="InterPro" id="IPR044666">
    <property type="entry name" value="Cyclophilin_A-like"/>
</dbReference>
<dbReference type="Gene3D" id="2.40.100.10">
    <property type="entry name" value="Cyclophilin-like"/>
    <property type="match status" value="1"/>
</dbReference>
<evidence type="ECO:0000256" key="1">
    <source>
        <dbReference type="ARBA" id="ARBA00013194"/>
    </source>
</evidence>
<name>A0A381NXV5_9ZZZZ</name>
<feature type="domain" description="PPIase cyclophilin-type" evidence="6">
    <location>
        <begin position="111"/>
        <end position="257"/>
    </location>
</feature>
<dbReference type="PANTHER" id="PTHR45625">
    <property type="entry name" value="PEPTIDYL-PROLYL CIS-TRANS ISOMERASE-RELATED"/>
    <property type="match status" value="1"/>
</dbReference>
<dbReference type="EC" id="5.2.1.8" evidence="1"/>
<dbReference type="EMBL" id="UINC01000666">
    <property type="protein sequence ID" value="SUZ59247.1"/>
    <property type="molecule type" value="Genomic_DNA"/>
</dbReference>
<accession>A0A381NXV5</accession>
<dbReference type="PROSITE" id="PS00170">
    <property type="entry name" value="CSA_PPIASE_1"/>
    <property type="match status" value="1"/>
</dbReference>
<evidence type="ECO:0000259" key="6">
    <source>
        <dbReference type="PROSITE" id="PS50072"/>
    </source>
</evidence>
<dbReference type="AlphaFoldDB" id="A0A381NXV5"/>
<dbReference type="SUPFAM" id="SSF50891">
    <property type="entry name" value="Cyclophilin-like"/>
    <property type="match status" value="1"/>
</dbReference>
<dbReference type="InterPro" id="IPR002130">
    <property type="entry name" value="Cyclophilin-type_PPIase_dom"/>
</dbReference>
<feature type="compositionally biased region" description="Polar residues" evidence="4">
    <location>
        <begin position="55"/>
        <end position="70"/>
    </location>
</feature>
<feature type="region of interest" description="Disordered" evidence="4">
    <location>
        <begin position="1"/>
        <end position="24"/>
    </location>
</feature>
<evidence type="ECO:0000256" key="2">
    <source>
        <dbReference type="ARBA" id="ARBA00023110"/>
    </source>
</evidence>
<feature type="region of interest" description="Disordered" evidence="4">
    <location>
        <begin position="55"/>
        <end position="92"/>
    </location>
</feature>
<dbReference type="PROSITE" id="PS50072">
    <property type="entry name" value="CSA_PPIASE_2"/>
    <property type="match status" value="1"/>
</dbReference>
<dbReference type="InterPro" id="IPR020892">
    <property type="entry name" value="Cyclophilin-type_PPIase_CS"/>
</dbReference>